<name>B4S3J0_PROA2</name>
<protein>
    <submittedName>
        <fullName evidence="8">Conjugation TrbI family protein</fullName>
    </submittedName>
</protein>
<dbReference type="InterPro" id="IPR005498">
    <property type="entry name" value="T4SS_VirB10/TraB/TrbI"/>
</dbReference>
<proteinExistence type="inferred from homology"/>
<evidence type="ECO:0000256" key="3">
    <source>
        <dbReference type="ARBA" id="ARBA00022692"/>
    </source>
</evidence>
<comment type="subcellular location">
    <subcellularLocation>
        <location evidence="1">Membrane</location>
        <topology evidence="1">Single-pass membrane protein</topology>
    </subcellularLocation>
</comment>
<evidence type="ECO:0000313" key="8">
    <source>
        <dbReference type="EMBL" id="ACF46729.1"/>
    </source>
</evidence>
<reference evidence="8" key="1">
    <citation type="submission" date="2008-06" db="EMBL/GenBank/DDBJ databases">
        <title>Complete sequence of chromosome of Prosthecochloris aestuarii DSM 271.</title>
        <authorList>
            <consortium name="US DOE Joint Genome Institute"/>
            <person name="Lucas S."/>
            <person name="Copeland A."/>
            <person name="Lapidus A."/>
            <person name="Glavina del Rio T."/>
            <person name="Dalin E."/>
            <person name="Tice H."/>
            <person name="Bruce D."/>
            <person name="Goodwin L."/>
            <person name="Pitluck S."/>
            <person name="Schmutz J."/>
            <person name="Larimer F."/>
            <person name="Land M."/>
            <person name="Hauser L."/>
            <person name="Kyrpides N."/>
            <person name="Anderson I."/>
            <person name="Liu Z."/>
            <person name="Li T."/>
            <person name="Zhao F."/>
            <person name="Overmann J."/>
            <person name="Bryant D.A."/>
            <person name="Richardson P."/>
        </authorList>
    </citation>
    <scope>NUCLEOTIDE SEQUENCE [LARGE SCALE GENOMIC DNA]</scope>
    <source>
        <strain evidence="8">DSM 271</strain>
    </source>
</reference>
<evidence type="ECO:0000256" key="7">
    <source>
        <dbReference type="SAM" id="Phobius"/>
    </source>
</evidence>
<evidence type="ECO:0000256" key="1">
    <source>
        <dbReference type="ARBA" id="ARBA00004167"/>
    </source>
</evidence>
<dbReference type="Pfam" id="PF03743">
    <property type="entry name" value="TrbI"/>
    <property type="match status" value="1"/>
</dbReference>
<dbReference type="Proteomes" id="UP000002725">
    <property type="component" value="Chromosome"/>
</dbReference>
<feature type="transmembrane region" description="Helical" evidence="7">
    <location>
        <begin position="42"/>
        <end position="63"/>
    </location>
</feature>
<evidence type="ECO:0000256" key="2">
    <source>
        <dbReference type="ARBA" id="ARBA00010265"/>
    </source>
</evidence>
<dbReference type="EMBL" id="CP001108">
    <property type="protein sequence ID" value="ACF46729.1"/>
    <property type="molecule type" value="Genomic_DNA"/>
</dbReference>
<dbReference type="eggNOG" id="COG2948">
    <property type="taxonomic scope" value="Bacteria"/>
</dbReference>
<evidence type="ECO:0000256" key="5">
    <source>
        <dbReference type="ARBA" id="ARBA00023136"/>
    </source>
</evidence>
<organism evidence="8 9">
    <name type="scientific">Prosthecochloris aestuarii (strain DSM 271 / SK 413)</name>
    <dbReference type="NCBI Taxonomy" id="290512"/>
    <lineage>
        <taxon>Bacteria</taxon>
        <taxon>Pseudomonadati</taxon>
        <taxon>Chlorobiota</taxon>
        <taxon>Chlorobiia</taxon>
        <taxon>Chlorobiales</taxon>
        <taxon>Chlorobiaceae</taxon>
        <taxon>Prosthecochloris</taxon>
    </lineage>
</organism>
<feature type="region of interest" description="Disordered" evidence="6">
    <location>
        <begin position="1"/>
        <end position="27"/>
    </location>
</feature>
<dbReference type="GO" id="GO:0016020">
    <property type="term" value="C:membrane"/>
    <property type="evidence" value="ECO:0007669"/>
    <property type="project" value="UniProtKB-SubCell"/>
</dbReference>
<dbReference type="CDD" id="cd16429">
    <property type="entry name" value="VirB10"/>
    <property type="match status" value="1"/>
</dbReference>
<dbReference type="KEGG" id="paa:Paes_1711"/>
<keyword evidence="9" id="KW-1185">Reference proteome</keyword>
<evidence type="ECO:0000256" key="4">
    <source>
        <dbReference type="ARBA" id="ARBA00022989"/>
    </source>
</evidence>
<dbReference type="AlphaFoldDB" id="B4S3J0"/>
<dbReference type="HOGENOM" id="CLU_042657_0_0_10"/>
<dbReference type="RefSeq" id="WP_012506262.1">
    <property type="nucleotide sequence ID" value="NC_011059.1"/>
</dbReference>
<keyword evidence="3 7" id="KW-0812">Transmembrane</keyword>
<keyword evidence="4 7" id="KW-1133">Transmembrane helix</keyword>
<dbReference type="STRING" id="290512.Paes_1711"/>
<comment type="similarity">
    <text evidence="2">Belongs to the TrbI/VirB10 family.</text>
</comment>
<dbReference type="InterPro" id="IPR042217">
    <property type="entry name" value="T4SS_VirB10/TrbI"/>
</dbReference>
<sequence>MRKKSVVSDHSGGYDPHASTVNPDDPRLKVARRKGRSIRKGPVAGVVGVVVGLLMLAVSLALLPREKAHRETERRAPGAAERFAIPDMIRNAPDNDDPVLVEGPVDELFAGELSSSEEESFTEDSLPVSGRYVASSGIDSGADQDQDAYDRALEASPFFQGAGEMSPMSGMVAQGRGGDGLSGGLSDLRDLMGATQVPQGLFGEEDPNRQGHKDDFMAGEGGARHGVAAGDVVYPSSPFEIKAGSIIPVSLVTGIDSDLPGEIIGQVREHVYDSVTGRYLLIPQGSRLLARYDSMVSYGQRRALVCWNRLIRPDGSSIDLGCAPGIGLDGYAGFGDRVDNHFDRLIGGVLLSSVLSVGTTMSQGEWDGHDDRTAGQLFAANAGEEINRAGQQITRKNLGIQPTIKVRPGYSVNVLVNRDLTLGPVGEW</sequence>
<keyword evidence="5 7" id="KW-0472">Membrane</keyword>
<evidence type="ECO:0000313" key="9">
    <source>
        <dbReference type="Proteomes" id="UP000002725"/>
    </source>
</evidence>
<dbReference type="Gene3D" id="2.40.128.260">
    <property type="entry name" value="Type IV secretion system, VirB10/TraB/TrbI"/>
    <property type="match status" value="1"/>
</dbReference>
<evidence type="ECO:0000256" key="6">
    <source>
        <dbReference type="SAM" id="MobiDB-lite"/>
    </source>
</evidence>
<gene>
    <name evidence="8" type="ordered locus">Paes_1711</name>
</gene>
<accession>B4S3J0</accession>